<dbReference type="EMBL" id="MIPY01000008">
    <property type="protein sequence ID" value="OES33121.1"/>
    <property type="molecule type" value="Genomic_DNA"/>
</dbReference>
<keyword evidence="2" id="KW-0808">Transferase</keyword>
<proteinExistence type="predicted"/>
<organism evidence="2 3">
    <name type="scientific">Alteromonas macleodii</name>
    <name type="common">Pseudoalteromonas macleodii</name>
    <dbReference type="NCBI Taxonomy" id="28108"/>
    <lineage>
        <taxon>Bacteria</taxon>
        <taxon>Pseudomonadati</taxon>
        <taxon>Pseudomonadota</taxon>
        <taxon>Gammaproteobacteria</taxon>
        <taxon>Alteromonadales</taxon>
        <taxon>Alteromonadaceae</taxon>
        <taxon>Alteromonas/Salinimonas group</taxon>
        <taxon>Alteromonas</taxon>
    </lineage>
</organism>
<keyword evidence="3" id="KW-1185">Reference proteome</keyword>
<dbReference type="Proteomes" id="UP000095392">
    <property type="component" value="Unassembled WGS sequence"/>
</dbReference>
<evidence type="ECO:0000313" key="3">
    <source>
        <dbReference type="Proteomes" id="UP000095392"/>
    </source>
</evidence>
<dbReference type="InterPro" id="IPR001296">
    <property type="entry name" value="Glyco_trans_1"/>
</dbReference>
<dbReference type="CDD" id="cd03809">
    <property type="entry name" value="GT4_MtfB-like"/>
    <property type="match status" value="1"/>
</dbReference>
<dbReference type="PANTHER" id="PTHR46401:SF8">
    <property type="entry name" value="BLL6006 PROTEIN"/>
    <property type="match status" value="1"/>
</dbReference>
<dbReference type="GO" id="GO:0016757">
    <property type="term" value="F:glycosyltransferase activity"/>
    <property type="evidence" value="ECO:0007669"/>
    <property type="project" value="InterPro"/>
</dbReference>
<accession>A0AB36FZ32</accession>
<dbReference type="Pfam" id="PF00534">
    <property type="entry name" value="Glycos_transf_1"/>
    <property type="match status" value="1"/>
</dbReference>
<comment type="caution">
    <text evidence="2">The sequence shown here is derived from an EMBL/GenBank/DDBJ whole genome shotgun (WGS) entry which is preliminary data.</text>
</comment>
<name>A0AB36FZ32_ALTMA</name>
<sequence>MIRVGIPVVIRGDAWLGGKNYFLSLLGALDKFAPDHYRFFCLTNRSDLFPKSYTKKIQVVQCDHLTASSPRISKLCKYFQTDIRIAYYARKFKLTVLTHTSPGVRLTPPAMYWMPDFQHCHLPHLFSEDELRNRNRLIAMAAERSGHLLLSSHSAAQDFKRFFPEYKQTKTHVVQFSPNITLADFDIARRTLESAKKQSLADRGYFYLPNQFWIHKNHKVVLEALKKVSSDIKVVATGYTSDHRNASHFSELQSFIEEYNLQDKFVVLGLVSRDEVMSLMAGAIAVINPSFFEGWSTTVEEAKVFGKRMILSDIPVHREQCGARAHYFEPNDANTLGVLLEQMYEAKGEILEHSINDSASYRNLELSQKRFADGYLNALEHLYDDTLLGSKHNDK</sequence>
<feature type="domain" description="Glycosyl transferase family 1" evidence="1">
    <location>
        <begin position="201"/>
        <end position="347"/>
    </location>
</feature>
<gene>
    <name evidence="2" type="ORF">BFV95_1035</name>
</gene>
<dbReference type="PANTHER" id="PTHR46401">
    <property type="entry name" value="GLYCOSYLTRANSFERASE WBBK-RELATED"/>
    <property type="match status" value="1"/>
</dbReference>
<dbReference type="Gene3D" id="3.40.50.2000">
    <property type="entry name" value="Glycogen Phosphorylase B"/>
    <property type="match status" value="1"/>
</dbReference>
<dbReference type="AlphaFoldDB" id="A0AB36FZ32"/>
<evidence type="ECO:0000259" key="1">
    <source>
        <dbReference type="Pfam" id="PF00534"/>
    </source>
</evidence>
<evidence type="ECO:0000313" key="2">
    <source>
        <dbReference type="EMBL" id="OES33121.1"/>
    </source>
</evidence>
<dbReference type="SUPFAM" id="SSF53756">
    <property type="entry name" value="UDP-Glycosyltransferase/glycogen phosphorylase"/>
    <property type="match status" value="1"/>
</dbReference>
<reference evidence="2 3" key="1">
    <citation type="submission" date="2016-09" db="EMBL/GenBank/DDBJ databases">
        <title>Draft Genome Sequence of four Alteromonas macleodii strains isolated from copper coupons and grown long-term at elevated copper levels.</title>
        <authorList>
            <person name="Cusick K."/>
            <person name="Dale J."/>
            <person name="Little B."/>
            <person name="Biffinger J."/>
        </authorList>
    </citation>
    <scope>NUCLEOTIDE SEQUENCE [LARGE SCALE GENOMIC DNA]</scope>
    <source>
        <strain evidence="2 3">KCP01</strain>
    </source>
</reference>
<protein>
    <submittedName>
        <fullName evidence="2">Glycosyl transferases group 1 family protein</fullName>
    </submittedName>
</protein>